<organism evidence="1 2">
    <name type="scientific">Klebsiella phage N1M2</name>
    <dbReference type="NCBI Taxonomy" id="2664939"/>
    <lineage>
        <taxon>Viruses</taxon>
        <taxon>Duplodnaviria</taxon>
        <taxon>Heunggongvirae</taxon>
        <taxon>Uroviricota</taxon>
        <taxon>Caudoviricetes</taxon>
        <taxon>Chimalliviridae</taxon>
        <taxon>Nimduovirus</taxon>
        <taxon>Nimduovirus N1M2</taxon>
    </lineage>
</organism>
<evidence type="ECO:0000313" key="1">
    <source>
        <dbReference type="EMBL" id="QGH71893.1"/>
    </source>
</evidence>
<proteinExistence type="predicted"/>
<dbReference type="EMBL" id="MN642089">
    <property type="protein sequence ID" value="QGH71893.1"/>
    <property type="molecule type" value="Genomic_DNA"/>
</dbReference>
<gene>
    <name evidence="1" type="ORF">N1M2_30</name>
</gene>
<dbReference type="Proteomes" id="UP000464669">
    <property type="component" value="Segment"/>
</dbReference>
<sequence>MARMLSVNIYPLLRIVKRYDLDQDLFFRIILNFLSHRREEILNIQLSKWFSSFDVSLKSEMKPIIYELLSELDYSDNVEDYFILNGRFYIKENTNVTESE</sequence>
<protein>
    <submittedName>
        <fullName evidence="1">Uncharacterized protein</fullName>
    </submittedName>
</protein>
<reference evidence="1 2" key="1">
    <citation type="submission" date="2019-11" db="EMBL/GenBank/DDBJ databases">
        <authorList>
            <person name="Lewis R."/>
            <person name="Clooney A.G."/>
            <person name="Stockdale S.R."/>
            <person name="Buttimer C."/>
            <person name="Draper L.A."/>
            <person name="Ross R.P."/>
            <person name="Hill C."/>
        </authorList>
    </citation>
    <scope>NUCLEOTIDE SEQUENCE [LARGE SCALE GENOMIC DNA]</scope>
</reference>
<name>A0A6B7ZEF9_9CAUD</name>
<evidence type="ECO:0000313" key="2">
    <source>
        <dbReference type="Proteomes" id="UP000464669"/>
    </source>
</evidence>
<keyword evidence="2" id="KW-1185">Reference proteome</keyword>
<accession>A0A6B7ZEF9</accession>